<dbReference type="RefSeq" id="WP_317626506.1">
    <property type="nucleotide sequence ID" value="NZ_JANFFA010000003.1"/>
</dbReference>
<dbReference type="PANTHER" id="PTHR30537">
    <property type="entry name" value="HTH-TYPE TRANSCRIPTIONAL REGULATOR"/>
    <property type="match status" value="1"/>
</dbReference>
<dbReference type="Gene3D" id="1.10.10.10">
    <property type="entry name" value="Winged helix-like DNA-binding domain superfamily/Winged helix DNA-binding domain"/>
    <property type="match status" value="1"/>
</dbReference>
<dbReference type="PROSITE" id="PS50931">
    <property type="entry name" value="HTH_LYSR"/>
    <property type="match status" value="1"/>
</dbReference>
<evidence type="ECO:0000256" key="1">
    <source>
        <dbReference type="ARBA" id="ARBA00009437"/>
    </source>
</evidence>
<evidence type="ECO:0000259" key="5">
    <source>
        <dbReference type="PROSITE" id="PS50931"/>
    </source>
</evidence>
<gene>
    <name evidence="6" type="ORF">NOI20_12315</name>
</gene>
<evidence type="ECO:0000256" key="3">
    <source>
        <dbReference type="ARBA" id="ARBA00023125"/>
    </source>
</evidence>
<organism evidence="6 7">
    <name type="scientific">Rhodalgimonas zhirmunskyi</name>
    <dbReference type="NCBI Taxonomy" id="2964767"/>
    <lineage>
        <taxon>Bacteria</taxon>
        <taxon>Pseudomonadati</taxon>
        <taxon>Pseudomonadota</taxon>
        <taxon>Alphaproteobacteria</taxon>
        <taxon>Rhodobacterales</taxon>
        <taxon>Roseobacteraceae</taxon>
        <taxon>Rhodalgimonas</taxon>
    </lineage>
</organism>
<sequence>MNDLPPLNGLRAFDAAGRHLSFRAAADDLGVTQGAVAQQVRALEAQLGLALFERLPKGLALTSAGRAYHPRVAAAFPDLRDATATLRRDPGKVLVSVTPTFAAKWLIPNLPRFSAAHPEIELQILATEKITSFHSDGIDLAVRQGPPPSGAALDVTRLFRQDIIAVCAPTLAGTVPLAPEALLRLPKLHDAHDLWPPFLRAMGLEQDRSDFPGLRLNQTTLAIDAALAGQGAALVSRFLVARELASGALVDVAGRTWAGPQDFHLVALRGSRRNPAIDSAFRWFVSAAQDAAPGP</sequence>
<reference evidence="6" key="2">
    <citation type="submission" date="2023-04" db="EMBL/GenBank/DDBJ databases">
        <title>'Rhodoalgimonas zhirmunskyi' gen. nov., isolated from a red alga.</title>
        <authorList>
            <person name="Nedashkovskaya O.I."/>
            <person name="Otstavnykh N.Y."/>
            <person name="Bystritskaya E.P."/>
            <person name="Balabanova L.A."/>
            <person name="Isaeva M.P."/>
        </authorList>
    </citation>
    <scope>NUCLEOTIDE SEQUENCE</scope>
    <source>
        <strain evidence="6">10Alg 79</strain>
    </source>
</reference>
<dbReference type="GO" id="GO:0003700">
    <property type="term" value="F:DNA-binding transcription factor activity"/>
    <property type="evidence" value="ECO:0007669"/>
    <property type="project" value="InterPro"/>
</dbReference>
<dbReference type="PRINTS" id="PR00039">
    <property type="entry name" value="HTHLYSR"/>
</dbReference>
<reference evidence="6" key="1">
    <citation type="submission" date="2022-07" db="EMBL/GenBank/DDBJ databases">
        <authorList>
            <person name="Otstavnykh N."/>
            <person name="Isaeva M."/>
            <person name="Bystritskaya E."/>
        </authorList>
    </citation>
    <scope>NUCLEOTIDE SEQUENCE</scope>
    <source>
        <strain evidence="6">10Alg 79</strain>
    </source>
</reference>
<dbReference type="InterPro" id="IPR005119">
    <property type="entry name" value="LysR_subst-bd"/>
</dbReference>
<evidence type="ECO:0000256" key="4">
    <source>
        <dbReference type="ARBA" id="ARBA00023163"/>
    </source>
</evidence>
<evidence type="ECO:0000313" key="7">
    <source>
        <dbReference type="Proteomes" id="UP001227162"/>
    </source>
</evidence>
<comment type="similarity">
    <text evidence="1">Belongs to the LysR transcriptional regulatory family.</text>
</comment>
<evidence type="ECO:0000256" key="2">
    <source>
        <dbReference type="ARBA" id="ARBA00023015"/>
    </source>
</evidence>
<dbReference type="Pfam" id="PF03466">
    <property type="entry name" value="LysR_substrate"/>
    <property type="match status" value="1"/>
</dbReference>
<dbReference type="GO" id="GO:0043565">
    <property type="term" value="F:sequence-specific DNA binding"/>
    <property type="evidence" value="ECO:0007669"/>
    <property type="project" value="TreeGrafter"/>
</dbReference>
<feature type="domain" description="HTH lysR-type" evidence="5">
    <location>
        <begin position="5"/>
        <end position="62"/>
    </location>
</feature>
<dbReference type="InterPro" id="IPR058163">
    <property type="entry name" value="LysR-type_TF_proteobact-type"/>
</dbReference>
<accession>A0AAJ1X546</accession>
<keyword evidence="3" id="KW-0238">DNA-binding</keyword>
<dbReference type="SUPFAM" id="SSF53850">
    <property type="entry name" value="Periplasmic binding protein-like II"/>
    <property type="match status" value="1"/>
</dbReference>
<dbReference type="Gene3D" id="3.40.190.10">
    <property type="entry name" value="Periplasmic binding protein-like II"/>
    <property type="match status" value="2"/>
</dbReference>
<dbReference type="AlphaFoldDB" id="A0AAJ1X546"/>
<dbReference type="GO" id="GO:0006351">
    <property type="term" value="P:DNA-templated transcription"/>
    <property type="evidence" value="ECO:0007669"/>
    <property type="project" value="TreeGrafter"/>
</dbReference>
<dbReference type="InterPro" id="IPR000847">
    <property type="entry name" value="LysR_HTH_N"/>
</dbReference>
<keyword evidence="7" id="KW-1185">Reference proteome</keyword>
<protein>
    <submittedName>
        <fullName evidence="6">LysR substrate-binding domain-containing protein</fullName>
    </submittedName>
</protein>
<dbReference type="Proteomes" id="UP001227162">
    <property type="component" value="Unassembled WGS sequence"/>
</dbReference>
<keyword evidence="2" id="KW-0805">Transcription regulation</keyword>
<proteinExistence type="inferred from homology"/>
<name>A0AAJ1X546_9RHOB</name>
<comment type="caution">
    <text evidence="6">The sequence shown here is derived from an EMBL/GenBank/DDBJ whole genome shotgun (WGS) entry which is preliminary data.</text>
</comment>
<dbReference type="EMBL" id="JANFFA010000003">
    <property type="protein sequence ID" value="MDQ2094898.1"/>
    <property type="molecule type" value="Genomic_DNA"/>
</dbReference>
<dbReference type="PANTHER" id="PTHR30537:SF26">
    <property type="entry name" value="GLYCINE CLEAVAGE SYSTEM TRANSCRIPTIONAL ACTIVATOR"/>
    <property type="match status" value="1"/>
</dbReference>
<keyword evidence="4" id="KW-0804">Transcription</keyword>
<evidence type="ECO:0000313" key="6">
    <source>
        <dbReference type="EMBL" id="MDQ2094898.1"/>
    </source>
</evidence>
<dbReference type="SUPFAM" id="SSF46785">
    <property type="entry name" value="Winged helix' DNA-binding domain"/>
    <property type="match status" value="1"/>
</dbReference>
<dbReference type="InterPro" id="IPR036390">
    <property type="entry name" value="WH_DNA-bd_sf"/>
</dbReference>
<dbReference type="InterPro" id="IPR036388">
    <property type="entry name" value="WH-like_DNA-bd_sf"/>
</dbReference>
<dbReference type="Pfam" id="PF00126">
    <property type="entry name" value="HTH_1"/>
    <property type="match status" value="1"/>
</dbReference>